<evidence type="ECO:0000313" key="3">
    <source>
        <dbReference type="Proteomes" id="UP000503162"/>
    </source>
</evidence>
<dbReference type="Gene3D" id="1.10.260.40">
    <property type="entry name" value="lambda repressor-like DNA-binding domains"/>
    <property type="match status" value="1"/>
</dbReference>
<dbReference type="InterPro" id="IPR010982">
    <property type="entry name" value="Lambda_DNA-bd_dom_sf"/>
</dbReference>
<name>A0A6G8IF11_9BURK</name>
<protein>
    <submittedName>
        <fullName evidence="2">Helix-turn-helix domain-containing protein</fullName>
    </submittedName>
</protein>
<dbReference type="PANTHER" id="PTHR43236:SF1">
    <property type="entry name" value="BLL7220 PROTEIN"/>
    <property type="match status" value="1"/>
</dbReference>
<accession>A0A6G8IF11</accession>
<dbReference type="PROSITE" id="PS50943">
    <property type="entry name" value="HTH_CROC1"/>
    <property type="match status" value="1"/>
</dbReference>
<dbReference type="GO" id="GO:0003677">
    <property type="term" value="F:DNA binding"/>
    <property type="evidence" value="ECO:0007669"/>
    <property type="project" value="InterPro"/>
</dbReference>
<dbReference type="PANTHER" id="PTHR43236">
    <property type="entry name" value="ANTITOXIN HIGA1"/>
    <property type="match status" value="1"/>
</dbReference>
<evidence type="ECO:0000259" key="1">
    <source>
        <dbReference type="PROSITE" id="PS50943"/>
    </source>
</evidence>
<dbReference type="AlphaFoldDB" id="A0A6G8IF11"/>
<dbReference type="EMBL" id="CP049989">
    <property type="protein sequence ID" value="QIM51699.1"/>
    <property type="molecule type" value="Genomic_DNA"/>
</dbReference>
<proteinExistence type="predicted"/>
<dbReference type="KEGG" id="hcz:G9Q37_05855"/>
<dbReference type="CDD" id="cd00093">
    <property type="entry name" value="HTH_XRE"/>
    <property type="match status" value="1"/>
</dbReference>
<dbReference type="InterPro" id="IPR052345">
    <property type="entry name" value="Rad_response_metalloprotease"/>
</dbReference>
<sequence length="379" mass="42524">MSDHLNVDALRRALQLKGMQQNELAAKLEVTDAAVSQWLSGTTEPKPATLLKMARAVGLTVAELLVTEEPAPLVAYRRKGQQKTTEFNEDEALDQAYALDALVDLLPPRTFRPPSVANASPTYRCAELAAAEQRSRLDTEPGQPVSWRSLMKWFTDWQSVVVPVFWGERENHGNALHIHLPRTNHTFVFINLDSERLDFKFWLAHEMAHVLTPDLVGSEDGEDFADLFAGALLFPRDVAAEAYREAVGANSAAIALNTMADWARKWEVSLFTVYSQCNRLAEDRKVPPLKIDSTAVHAARRRLDKTLPKVRDELFEGQTPNVHQYIDVAARQFGGEFFNALAQYVRTREGGPTYIRRCMHATLRDSLALYSALTKGAEH</sequence>
<dbReference type="InterPro" id="IPR001387">
    <property type="entry name" value="Cro/C1-type_HTH"/>
</dbReference>
<gene>
    <name evidence="2" type="ORF">G9Q37_05855</name>
</gene>
<evidence type="ECO:0000313" key="2">
    <source>
        <dbReference type="EMBL" id="QIM51699.1"/>
    </source>
</evidence>
<dbReference type="Proteomes" id="UP000503162">
    <property type="component" value="Chromosome"/>
</dbReference>
<feature type="domain" description="HTH cro/C1-type" evidence="1">
    <location>
        <begin position="10"/>
        <end position="64"/>
    </location>
</feature>
<keyword evidence="3" id="KW-1185">Reference proteome</keyword>
<dbReference type="Pfam" id="PF01381">
    <property type="entry name" value="HTH_3"/>
    <property type="match status" value="1"/>
</dbReference>
<dbReference type="SMART" id="SM00530">
    <property type="entry name" value="HTH_XRE"/>
    <property type="match status" value="1"/>
</dbReference>
<dbReference type="SUPFAM" id="SSF47413">
    <property type="entry name" value="lambda repressor-like DNA-binding domains"/>
    <property type="match status" value="1"/>
</dbReference>
<dbReference type="RefSeq" id="WP_166225885.1">
    <property type="nucleotide sequence ID" value="NZ_CP049989.1"/>
</dbReference>
<reference evidence="2 3" key="1">
    <citation type="submission" date="2020-03" db="EMBL/GenBank/DDBJ databases">
        <title>Hydrogenophaga sp. nov. isolated from cyanobacterial mat.</title>
        <authorList>
            <person name="Thorat V."/>
            <person name="Kirdat K."/>
            <person name="Tiwarekar B."/>
            <person name="Costa E.D."/>
            <person name="Yadav A."/>
        </authorList>
    </citation>
    <scope>NUCLEOTIDE SEQUENCE [LARGE SCALE GENOMIC DNA]</scope>
    <source>
        <strain evidence="2 3">BA0156</strain>
    </source>
</reference>
<organism evidence="2 3">
    <name type="scientific">Hydrogenophaga crocea</name>
    <dbReference type="NCBI Taxonomy" id="2716225"/>
    <lineage>
        <taxon>Bacteria</taxon>
        <taxon>Pseudomonadati</taxon>
        <taxon>Pseudomonadota</taxon>
        <taxon>Betaproteobacteria</taxon>
        <taxon>Burkholderiales</taxon>
        <taxon>Comamonadaceae</taxon>
        <taxon>Hydrogenophaga</taxon>
    </lineage>
</organism>